<organism evidence="2 3">
    <name type="scientific">Gonium pectorale</name>
    <name type="common">Green alga</name>
    <dbReference type="NCBI Taxonomy" id="33097"/>
    <lineage>
        <taxon>Eukaryota</taxon>
        <taxon>Viridiplantae</taxon>
        <taxon>Chlorophyta</taxon>
        <taxon>core chlorophytes</taxon>
        <taxon>Chlorophyceae</taxon>
        <taxon>CS clade</taxon>
        <taxon>Chlamydomonadales</taxon>
        <taxon>Volvocaceae</taxon>
        <taxon>Gonium</taxon>
    </lineage>
</organism>
<feature type="compositionally biased region" description="Low complexity" evidence="1">
    <location>
        <begin position="539"/>
        <end position="556"/>
    </location>
</feature>
<feature type="region of interest" description="Disordered" evidence="1">
    <location>
        <begin position="16"/>
        <end position="41"/>
    </location>
</feature>
<feature type="region of interest" description="Disordered" evidence="1">
    <location>
        <begin position="527"/>
        <end position="568"/>
    </location>
</feature>
<accession>A0A150GXC8</accession>
<proteinExistence type="predicted"/>
<dbReference type="AlphaFoldDB" id="A0A150GXC8"/>
<protein>
    <submittedName>
        <fullName evidence="2">Uncharacterized protein</fullName>
    </submittedName>
</protein>
<evidence type="ECO:0000313" key="3">
    <source>
        <dbReference type="Proteomes" id="UP000075714"/>
    </source>
</evidence>
<sequence length="585" mass="60456">MLRGGNGLESIQHLTKDTIPATAPPTPKTDEGVISGATGSLAKTAPSDLPAAIGANVAPVPKPDPEGQALSAIAEAKVGLAAARAAVAAAVRMKASGDAAAVSGALLAAGHSAKEAHAAVLDAIEAAHKAADLLDQSGSDPEVAESAALLASVEMEREAAAEILTASQALTTSGEAKLEASGLASAAVSEHLAFEDDKGLAAVAAEIAVLLEGAKDDLLGSPTVWDAKQWANGVPAALETGVDRSQIESQMEAVAMNLAEEGNHQIAMEVGEAEGWLDAASQAMAALEDTALEAEALDAERIGVETLLESGGLYEAEYDVYPYPLYTEEDAYFASLDAPFDESDFLYKYEDEYEPESLLDWGNEHLSESKSEASAGQRDTGAELAAENADEGMLQDGAAADLQVVPFVDVEPDISYTYDAVLPEYPEYDELYIASLDAAVSAPLYDNGLGSLGAYDDESSFEFGYMMDWSDWRAVEGELEGDQGGVEEGWAQVEAAWEAADAQFVELVKGLGDAGASVSADGSAAAEDAAADVQEEARAAAVEGSSGSSSLGSAEELPNEGVLSEGSRVDSQAEMLAVMATEKFW</sequence>
<evidence type="ECO:0000256" key="1">
    <source>
        <dbReference type="SAM" id="MobiDB-lite"/>
    </source>
</evidence>
<dbReference type="EMBL" id="LSYV01000006">
    <property type="protein sequence ID" value="KXZ54338.1"/>
    <property type="molecule type" value="Genomic_DNA"/>
</dbReference>
<reference evidence="3" key="1">
    <citation type="journal article" date="2016" name="Nat. Commun.">
        <title>The Gonium pectorale genome demonstrates co-option of cell cycle regulation during the evolution of multicellularity.</title>
        <authorList>
            <person name="Hanschen E.R."/>
            <person name="Marriage T.N."/>
            <person name="Ferris P.J."/>
            <person name="Hamaji T."/>
            <person name="Toyoda A."/>
            <person name="Fujiyama A."/>
            <person name="Neme R."/>
            <person name="Noguchi H."/>
            <person name="Minakuchi Y."/>
            <person name="Suzuki M."/>
            <person name="Kawai-Toyooka H."/>
            <person name="Smith D.R."/>
            <person name="Sparks H."/>
            <person name="Anderson J."/>
            <person name="Bakaric R."/>
            <person name="Luria V."/>
            <person name="Karger A."/>
            <person name="Kirschner M.W."/>
            <person name="Durand P.M."/>
            <person name="Michod R.E."/>
            <person name="Nozaki H."/>
            <person name="Olson B.J."/>
        </authorList>
    </citation>
    <scope>NUCLEOTIDE SEQUENCE [LARGE SCALE GENOMIC DNA]</scope>
    <source>
        <strain evidence="3">NIES-2863</strain>
    </source>
</reference>
<evidence type="ECO:0000313" key="2">
    <source>
        <dbReference type="EMBL" id="KXZ54338.1"/>
    </source>
</evidence>
<keyword evidence="3" id="KW-1185">Reference proteome</keyword>
<gene>
    <name evidence="2" type="ORF">GPECTOR_5g420</name>
</gene>
<comment type="caution">
    <text evidence="2">The sequence shown here is derived from an EMBL/GenBank/DDBJ whole genome shotgun (WGS) entry which is preliminary data.</text>
</comment>
<name>A0A150GXC8_GONPE</name>
<dbReference type="Proteomes" id="UP000075714">
    <property type="component" value="Unassembled WGS sequence"/>
</dbReference>